<dbReference type="AlphaFoldDB" id="A0A7X2ZA86"/>
<evidence type="ECO:0000256" key="7">
    <source>
        <dbReference type="ARBA" id="ARBA00023012"/>
    </source>
</evidence>
<evidence type="ECO:0000313" key="10">
    <source>
        <dbReference type="EMBL" id="MUG71219.1"/>
    </source>
</evidence>
<evidence type="ECO:0000256" key="5">
    <source>
        <dbReference type="ARBA" id="ARBA00022777"/>
    </source>
</evidence>
<comment type="caution">
    <text evidence="10">The sequence shown here is derived from an EMBL/GenBank/DDBJ whole genome shotgun (WGS) entry which is preliminary data.</text>
</comment>
<dbReference type="SUPFAM" id="SSF55874">
    <property type="entry name" value="ATPase domain of HSP90 chaperone/DNA topoisomerase II/histidine kinase"/>
    <property type="match status" value="1"/>
</dbReference>
<name>A0A7X2ZA86_9BACL</name>
<evidence type="ECO:0000256" key="4">
    <source>
        <dbReference type="ARBA" id="ARBA00022741"/>
    </source>
</evidence>
<organism evidence="10 11">
    <name type="scientific">Paenibacillus validus</name>
    <dbReference type="NCBI Taxonomy" id="44253"/>
    <lineage>
        <taxon>Bacteria</taxon>
        <taxon>Bacillati</taxon>
        <taxon>Bacillota</taxon>
        <taxon>Bacilli</taxon>
        <taxon>Bacillales</taxon>
        <taxon>Paenibacillaceae</taxon>
        <taxon>Paenibacillus</taxon>
    </lineage>
</organism>
<dbReference type="InterPro" id="IPR050736">
    <property type="entry name" value="Sensor_HK_Regulatory"/>
</dbReference>
<dbReference type="InterPro" id="IPR036890">
    <property type="entry name" value="HATPase_C_sf"/>
</dbReference>
<dbReference type="PANTHER" id="PTHR43711:SF26">
    <property type="entry name" value="SENSOR HISTIDINE KINASE RCSC"/>
    <property type="match status" value="1"/>
</dbReference>
<feature type="domain" description="Histidine kinase" evidence="9">
    <location>
        <begin position="21"/>
        <end position="85"/>
    </location>
</feature>
<dbReference type="EC" id="2.7.13.3" evidence="2"/>
<dbReference type="Gene3D" id="3.30.565.10">
    <property type="entry name" value="Histidine kinase-like ATPase, C-terminal domain"/>
    <property type="match status" value="1"/>
</dbReference>
<evidence type="ECO:0000313" key="11">
    <source>
        <dbReference type="Proteomes" id="UP000450917"/>
    </source>
</evidence>
<keyword evidence="11" id="KW-1185">Reference proteome</keyword>
<dbReference type="GO" id="GO:0000160">
    <property type="term" value="P:phosphorelay signal transduction system"/>
    <property type="evidence" value="ECO:0007669"/>
    <property type="project" value="UniProtKB-KW"/>
</dbReference>
<gene>
    <name evidence="10" type="ORF">GNP93_11070</name>
</gene>
<protein>
    <recommendedName>
        <fullName evidence="2">histidine kinase</fullName>
        <ecNumber evidence="2">2.7.13.3</ecNumber>
    </recommendedName>
</protein>
<accession>A0A7X2ZA86</accession>
<dbReference type="InterPro" id="IPR004358">
    <property type="entry name" value="Sig_transdc_His_kin-like_C"/>
</dbReference>
<evidence type="ECO:0000256" key="1">
    <source>
        <dbReference type="ARBA" id="ARBA00000085"/>
    </source>
</evidence>
<dbReference type="PROSITE" id="PS50109">
    <property type="entry name" value="HIS_KIN"/>
    <property type="match status" value="1"/>
</dbReference>
<sequence>MLGRRGSAGTGSEVDRFPGPGIGIAEGKQRLIFEAFRQADGSISRKYSGTGLGQSISLELAKLLGGYLSVFSREGQGSTFMLYLP</sequence>
<reference evidence="10 11" key="1">
    <citation type="submission" date="2019-11" db="EMBL/GenBank/DDBJ databases">
        <title>Draft genome sequences of five Paenibacillus species of dairy origin.</title>
        <authorList>
            <person name="Olajide A.M."/>
            <person name="Chen S."/>
            <person name="Lapointe G."/>
        </authorList>
    </citation>
    <scope>NUCLEOTIDE SEQUENCE [LARGE SCALE GENOMIC DNA]</scope>
    <source>
        <strain evidence="10 11">2CS3</strain>
    </source>
</reference>
<dbReference type="Proteomes" id="UP000450917">
    <property type="component" value="Unassembled WGS sequence"/>
</dbReference>
<evidence type="ECO:0000259" key="9">
    <source>
        <dbReference type="PROSITE" id="PS50109"/>
    </source>
</evidence>
<dbReference type="GO" id="GO:0005524">
    <property type="term" value="F:ATP binding"/>
    <property type="evidence" value="ECO:0007669"/>
    <property type="project" value="UniProtKB-KW"/>
</dbReference>
<evidence type="ECO:0000256" key="3">
    <source>
        <dbReference type="ARBA" id="ARBA00022679"/>
    </source>
</evidence>
<dbReference type="PRINTS" id="PR00344">
    <property type="entry name" value="BCTRLSENSOR"/>
</dbReference>
<feature type="region of interest" description="Disordered" evidence="8">
    <location>
        <begin position="1"/>
        <end position="22"/>
    </location>
</feature>
<evidence type="ECO:0000256" key="8">
    <source>
        <dbReference type="SAM" id="MobiDB-lite"/>
    </source>
</evidence>
<dbReference type="InterPro" id="IPR005467">
    <property type="entry name" value="His_kinase_dom"/>
</dbReference>
<dbReference type="PANTHER" id="PTHR43711">
    <property type="entry name" value="TWO-COMPONENT HISTIDINE KINASE"/>
    <property type="match status" value="1"/>
</dbReference>
<evidence type="ECO:0000256" key="6">
    <source>
        <dbReference type="ARBA" id="ARBA00022840"/>
    </source>
</evidence>
<dbReference type="EMBL" id="WNZX01000008">
    <property type="protein sequence ID" value="MUG71219.1"/>
    <property type="molecule type" value="Genomic_DNA"/>
</dbReference>
<keyword evidence="4" id="KW-0547">Nucleotide-binding</keyword>
<comment type="catalytic activity">
    <reaction evidence="1">
        <text>ATP + protein L-histidine = ADP + protein N-phospho-L-histidine.</text>
        <dbReference type="EC" id="2.7.13.3"/>
    </reaction>
</comment>
<proteinExistence type="predicted"/>
<keyword evidence="5" id="KW-0418">Kinase</keyword>
<keyword evidence="3" id="KW-0808">Transferase</keyword>
<keyword evidence="7" id="KW-0902">Two-component regulatory system</keyword>
<dbReference type="Pfam" id="PF02518">
    <property type="entry name" value="HATPase_c"/>
    <property type="match status" value="1"/>
</dbReference>
<evidence type="ECO:0000256" key="2">
    <source>
        <dbReference type="ARBA" id="ARBA00012438"/>
    </source>
</evidence>
<dbReference type="GO" id="GO:0004673">
    <property type="term" value="F:protein histidine kinase activity"/>
    <property type="evidence" value="ECO:0007669"/>
    <property type="project" value="UniProtKB-EC"/>
</dbReference>
<keyword evidence="6" id="KW-0067">ATP-binding</keyword>
<dbReference type="InterPro" id="IPR003594">
    <property type="entry name" value="HATPase_dom"/>
</dbReference>